<proteinExistence type="predicted"/>
<reference evidence="3 4" key="1">
    <citation type="journal article" date="2016" name="Nat. Commun.">
        <title>Thousands of microbial genomes shed light on interconnected biogeochemical processes in an aquifer system.</title>
        <authorList>
            <person name="Anantharaman K."/>
            <person name="Brown C.T."/>
            <person name="Hug L.A."/>
            <person name="Sharon I."/>
            <person name="Castelle C.J."/>
            <person name="Probst A.J."/>
            <person name="Thomas B.C."/>
            <person name="Singh A."/>
            <person name="Wilkins M.J."/>
            <person name="Karaoz U."/>
            <person name="Brodie E.L."/>
            <person name="Williams K.H."/>
            <person name="Hubbard S.S."/>
            <person name="Banfield J.F."/>
        </authorList>
    </citation>
    <scope>NUCLEOTIDE SEQUENCE [LARGE SCALE GENOMIC DNA]</scope>
</reference>
<evidence type="ECO:0008006" key="5">
    <source>
        <dbReference type="Google" id="ProtNLM"/>
    </source>
</evidence>
<feature type="compositionally biased region" description="Basic and acidic residues" evidence="1">
    <location>
        <begin position="106"/>
        <end position="116"/>
    </location>
</feature>
<feature type="region of interest" description="Disordered" evidence="1">
    <location>
        <begin position="106"/>
        <end position="138"/>
    </location>
</feature>
<feature type="compositionally biased region" description="Basic and acidic residues" evidence="1">
    <location>
        <begin position="123"/>
        <end position="138"/>
    </location>
</feature>
<sequence length="166" mass="18996">MKGGEINMKKKIILPVIMATVIGVSILSATPAHAQTNDGSPFQSLIQKIVEKFGLEQADVEAVFQEHRNQMHAQMQQRMETRLNESVTNGTITEEQKQLVLKKHEEMQAEREKNRDTWQNMTQEERKAEHEKRQAEMKSWAEKNGINLDLFFGFKGGRGFGHGFAK</sequence>
<organism evidence="3 4">
    <name type="scientific">Candidatus Roizmanbacteria bacterium RIFCSPLOWO2_01_FULL_38_12</name>
    <dbReference type="NCBI Taxonomy" id="1802061"/>
    <lineage>
        <taxon>Bacteria</taxon>
        <taxon>Candidatus Roizmaniibacteriota</taxon>
    </lineage>
</organism>
<protein>
    <recommendedName>
        <fullName evidence="5">DUF2680 domain-containing protein</fullName>
    </recommendedName>
</protein>
<evidence type="ECO:0000256" key="2">
    <source>
        <dbReference type="SAM" id="SignalP"/>
    </source>
</evidence>
<feature type="chain" id="PRO_5009529384" description="DUF2680 domain-containing protein" evidence="2">
    <location>
        <begin position="35"/>
        <end position="166"/>
    </location>
</feature>
<evidence type="ECO:0000256" key="1">
    <source>
        <dbReference type="SAM" id="MobiDB-lite"/>
    </source>
</evidence>
<name>A0A1F7IY94_9BACT</name>
<gene>
    <name evidence="3" type="ORF">A3A93_01695</name>
</gene>
<dbReference type="STRING" id="1802061.A3A93_01695"/>
<feature type="signal peptide" evidence="2">
    <location>
        <begin position="1"/>
        <end position="34"/>
    </location>
</feature>
<dbReference type="Proteomes" id="UP000177141">
    <property type="component" value="Unassembled WGS sequence"/>
</dbReference>
<dbReference type="EMBL" id="MGAL01000017">
    <property type="protein sequence ID" value="OGK48332.1"/>
    <property type="molecule type" value="Genomic_DNA"/>
</dbReference>
<accession>A0A1F7IY94</accession>
<keyword evidence="2" id="KW-0732">Signal</keyword>
<evidence type="ECO:0000313" key="3">
    <source>
        <dbReference type="EMBL" id="OGK48332.1"/>
    </source>
</evidence>
<evidence type="ECO:0000313" key="4">
    <source>
        <dbReference type="Proteomes" id="UP000177141"/>
    </source>
</evidence>
<comment type="caution">
    <text evidence="3">The sequence shown here is derived from an EMBL/GenBank/DDBJ whole genome shotgun (WGS) entry which is preliminary data.</text>
</comment>
<dbReference type="AlphaFoldDB" id="A0A1F7IY94"/>